<name>V6LHK6_9EUKA</name>
<proteinExistence type="predicted"/>
<organism evidence="1">
    <name type="scientific">Spironucleus salmonicida</name>
    <dbReference type="NCBI Taxonomy" id="348837"/>
    <lineage>
        <taxon>Eukaryota</taxon>
        <taxon>Metamonada</taxon>
        <taxon>Diplomonadida</taxon>
        <taxon>Hexamitidae</taxon>
        <taxon>Hexamitinae</taxon>
        <taxon>Spironucleus</taxon>
    </lineage>
</organism>
<gene>
    <name evidence="1" type="ORF">SS50377_16121</name>
</gene>
<dbReference type="VEuPathDB" id="GiardiaDB:SS50377_23272"/>
<dbReference type="EMBL" id="KI546129">
    <property type="protein sequence ID" value="EST44055.1"/>
    <property type="molecule type" value="Genomic_DNA"/>
</dbReference>
<evidence type="ECO:0000313" key="1">
    <source>
        <dbReference type="EMBL" id="EST44055.1"/>
    </source>
</evidence>
<dbReference type="AlphaFoldDB" id="V6LHK6"/>
<protein>
    <submittedName>
        <fullName evidence="1">Uncharacterized protein</fullName>
    </submittedName>
</protein>
<reference evidence="1" key="1">
    <citation type="journal article" date="2014" name="PLoS Genet.">
        <title>The Genome of Spironucleus salmonicida Highlights a Fish Pathogen Adapted to Fluctuating Environments.</title>
        <authorList>
            <person name="Xu F."/>
            <person name="Jerlstrom-Hultqvist J."/>
            <person name="Einarsson E."/>
            <person name="Astvaldsson A."/>
            <person name="Svard S.G."/>
            <person name="Andersson J.O."/>
        </authorList>
    </citation>
    <scope>NUCLEOTIDE SEQUENCE</scope>
</reference>
<accession>V6LHK6</accession>
<sequence>MSLKAQILQQLNFMQIRITPDGKQLLEKILIDIVDPIQYIKQIFSIASADILDAKQIQLLILQNQPSSAFNIQSYSVFQTMFLIQTIQHYNGTFTYRQKQKFDNNLKFYYQMYSNVTSFEDKFLSLLASQYGITNQSCTKSHQYKQIIQALFHLQSLSYSVNNPDQLIGTICILQGQYLTDSQTSILFNLQQNIFTSLSYIYTDSIVLVLGTYQNNIFNIIGIAPPVYDTKFIHKVQYVNPKIAIPSQAKPYFLILKTVTSYLAFSRFKALLQQLPVSPSHIFVFNWSFASHGDFTLPPNVARALTSANLLQEVVRIHHPNTRLVLGPIGDVCVTDTRVFPQVPNDELQALFPCDIIQDPTVFSYGKSRILIHGVQITQQVRCSAQNERLESTVKLGAYEQVDQVSEFPANQTVHPEDRNIIAESLLQTIIVQQNCTPAPSSSFLKLTDSMCNFHFDTLILIQEDLQQYNCQIHGKRCAVVPDFGKGAYCTVAGCHGVSSIAFYE</sequence>